<feature type="signal peptide" evidence="1">
    <location>
        <begin position="1"/>
        <end position="17"/>
    </location>
</feature>
<evidence type="ECO:0000259" key="2">
    <source>
        <dbReference type="Pfam" id="PF05257"/>
    </source>
</evidence>
<dbReference type="SUPFAM" id="SSF89372">
    <property type="entry name" value="Fucose-specific lectin"/>
    <property type="match status" value="1"/>
</dbReference>
<dbReference type="InterPro" id="IPR007921">
    <property type="entry name" value="CHAP_dom"/>
</dbReference>
<dbReference type="SUPFAM" id="SSF54001">
    <property type="entry name" value="Cysteine proteinases"/>
    <property type="match status" value="1"/>
</dbReference>
<dbReference type="EMBL" id="BAAANY010000003">
    <property type="protein sequence ID" value="GAA1663560.1"/>
    <property type="molecule type" value="Genomic_DNA"/>
</dbReference>
<feature type="domain" description="Peptidase C51" evidence="2">
    <location>
        <begin position="58"/>
        <end position="141"/>
    </location>
</feature>
<feature type="chain" id="PRO_5045941202" description="Peptidase C51 domain-containing protein" evidence="1">
    <location>
        <begin position="18"/>
        <end position="524"/>
    </location>
</feature>
<protein>
    <recommendedName>
        <fullName evidence="2">Peptidase C51 domain-containing protein</fullName>
    </recommendedName>
</protein>
<evidence type="ECO:0000313" key="4">
    <source>
        <dbReference type="Proteomes" id="UP001500618"/>
    </source>
</evidence>
<proteinExistence type="predicted"/>
<dbReference type="Gene3D" id="3.90.1720.10">
    <property type="entry name" value="endopeptidase domain like (from Nostoc punctiforme)"/>
    <property type="match status" value="1"/>
</dbReference>
<keyword evidence="4" id="KW-1185">Reference proteome</keyword>
<gene>
    <name evidence="3" type="ORF">GCM10009765_11330</name>
</gene>
<dbReference type="Gene3D" id="2.120.10.70">
    <property type="entry name" value="Fucose-specific lectin"/>
    <property type="match status" value="1"/>
</dbReference>
<sequence length="524" mass="55628">MLMTGLLVSATASPAAATTSTGIASLANANVGGMACAANSLGGHSFYTSCTGNGGQPEYWCADFAKWVWANSGVADLSGLNPLARSFYTYGTSRGIVTSTPAVGDAVVFSNVKGDTSADSNGIHHVAIVTAVSGGTIETVSGDWGGQSGTEAHFASTSHVIHNTPAYGSAVGTYSSVMDMWIEGYIPPPGVVTVSPGEGSQAMVIANGQQHFFADDASGSAGHWFWNPVNNAITHDIWMTSIVGEPTSDAADNGQQHLWARGSDGSLQHAYWDSATPSVINHNVWAPAGSITGDPASIIIGDQQHTFATDSSGSLQHWFFDESQNTITHDTWATNAGLVGRPTILVDDTGIQHVFARGTDGSLQHFWWTPSDNTIRHESWAPAGSIASDPTSVFIGRQQHIFAIDSAGSLQHWFFDEGPSIMTHDTWATSAAITGRPSIMVDDTGAQHVLARGTDGSLQHFWWTPADDTIRHDSWAAAGSITTDPTASFIGRQQHAWATDKNHAVQHWFWNETTNAMTHDTWST</sequence>
<evidence type="ECO:0000256" key="1">
    <source>
        <dbReference type="SAM" id="SignalP"/>
    </source>
</evidence>
<dbReference type="Proteomes" id="UP001500618">
    <property type="component" value="Unassembled WGS sequence"/>
</dbReference>
<accession>A0ABN2G241</accession>
<dbReference type="InterPro" id="IPR038765">
    <property type="entry name" value="Papain-like_cys_pep_sf"/>
</dbReference>
<keyword evidence="1" id="KW-0732">Signal</keyword>
<organism evidence="3 4">
    <name type="scientific">Fodinicola feengrottensis</name>
    <dbReference type="NCBI Taxonomy" id="435914"/>
    <lineage>
        <taxon>Bacteria</taxon>
        <taxon>Bacillati</taxon>
        <taxon>Actinomycetota</taxon>
        <taxon>Actinomycetes</taxon>
        <taxon>Mycobacteriales</taxon>
        <taxon>Fodinicola</taxon>
    </lineage>
</organism>
<evidence type="ECO:0000313" key="3">
    <source>
        <dbReference type="EMBL" id="GAA1663560.1"/>
    </source>
</evidence>
<name>A0ABN2G241_9ACTN</name>
<dbReference type="InterPro" id="IPR007132">
    <property type="entry name" value="DUF346"/>
</dbReference>
<dbReference type="Pfam" id="PF05257">
    <property type="entry name" value="CHAP"/>
    <property type="match status" value="1"/>
</dbReference>
<reference evidence="3 4" key="1">
    <citation type="journal article" date="2019" name="Int. J. Syst. Evol. Microbiol.">
        <title>The Global Catalogue of Microorganisms (GCM) 10K type strain sequencing project: providing services to taxonomists for standard genome sequencing and annotation.</title>
        <authorList>
            <consortium name="The Broad Institute Genomics Platform"/>
            <consortium name="The Broad Institute Genome Sequencing Center for Infectious Disease"/>
            <person name="Wu L."/>
            <person name="Ma J."/>
        </authorList>
    </citation>
    <scope>NUCLEOTIDE SEQUENCE [LARGE SCALE GENOMIC DNA]</scope>
    <source>
        <strain evidence="3 4">JCM 14718</strain>
    </source>
</reference>
<comment type="caution">
    <text evidence="3">The sequence shown here is derived from an EMBL/GenBank/DDBJ whole genome shotgun (WGS) entry which is preliminary data.</text>
</comment>
<dbReference type="Pfam" id="PF03984">
    <property type="entry name" value="DUF346"/>
    <property type="match status" value="6"/>
</dbReference>